<dbReference type="AlphaFoldDB" id="A0A9P5BTY0"/>
<organism evidence="2 3">
    <name type="scientific">Colletotrichum siamense</name>
    <name type="common">Anthracnose fungus</name>
    <dbReference type="NCBI Taxonomy" id="690259"/>
    <lineage>
        <taxon>Eukaryota</taxon>
        <taxon>Fungi</taxon>
        <taxon>Dikarya</taxon>
        <taxon>Ascomycota</taxon>
        <taxon>Pezizomycotina</taxon>
        <taxon>Sordariomycetes</taxon>
        <taxon>Hypocreomycetidae</taxon>
        <taxon>Glomerellales</taxon>
        <taxon>Glomerellaceae</taxon>
        <taxon>Colletotrichum</taxon>
        <taxon>Colletotrichum gloeosporioides species complex</taxon>
    </lineage>
</organism>
<evidence type="ECO:0000313" key="2">
    <source>
        <dbReference type="EMBL" id="KAF4848168.1"/>
    </source>
</evidence>
<comment type="caution">
    <text evidence="2">The sequence shown here is derived from an EMBL/GenBank/DDBJ whole genome shotgun (WGS) entry which is preliminary data.</text>
</comment>
<proteinExistence type="predicted"/>
<keyword evidence="3" id="KW-1185">Reference proteome</keyword>
<sequence length="308" mass="34155">MAPLVMAKPGPSFRDATRVAICSDQEALVKIPFLEFHVGTNGIVIVNKKTPSLPLFTRPYKTDVTGNPTKTIARRASELLETYFAILDIAEQRGLKAAQQPIKAWGLALQYLHKKERWPPYSVTDEKMQLVMVAFADARNRYLNNGGAKQNVPLKSAFFKHLADQLDEFNERRSPPALPAKLETSEDASSSTAPLASADHSSRQSGPDNAAVSLFVSSPAPAPGNGPVASGPRPLQLDDGLAFSLFEELQKVKDELEETKGTNAELKKARQMDMETRLFWRERFTKRMVWRAVLPAMNELQELKGLPV</sequence>
<dbReference type="OrthoDB" id="4848824at2759"/>
<accession>A0A9P5BTY0</accession>
<feature type="region of interest" description="Disordered" evidence="1">
    <location>
        <begin position="170"/>
        <end position="234"/>
    </location>
</feature>
<dbReference type="Proteomes" id="UP000711996">
    <property type="component" value="Unassembled WGS sequence"/>
</dbReference>
<protein>
    <submittedName>
        <fullName evidence="2">Uncharacterized protein</fullName>
    </submittedName>
</protein>
<evidence type="ECO:0000313" key="3">
    <source>
        <dbReference type="Proteomes" id="UP000711996"/>
    </source>
</evidence>
<gene>
    <name evidence="2" type="ORF">CGCSCA2_v012399</name>
</gene>
<dbReference type="EMBL" id="QPMT01000055">
    <property type="protein sequence ID" value="KAF4848168.1"/>
    <property type="molecule type" value="Genomic_DNA"/>
</dbReference>
<evidence type="ECO:0000256" key="1">
    <source>
        <dbReference type="SAM" id="MobiDB-lite"/>
    </source>
</evidence>
<reference evidence="2" key="1">
    <citation type="submission" date="2019-06" db="EMBL/GenBank/DDBJ databases">
        <authorList>
            <person name="Gan P."/>
            <person name="Shirasu K."/>
        </authorList>
    </citation>
    <scope>NUCLEOTIDE SEQUENCE [LARGE SCALE GENOMIC DNA]</scope>
    <source>
        <strain evidence="2">CAD2</strain>
    </source>
</reference>
<name>A0A9P5BTY0_COLSI</name>